<keyword evidence="1" id="KW-0472">Membrane</keyword>
<feature type="transmembrane region" description="Helical" evidence="1">
    <location>
        <begin position="31"/>
        <end position="57"/>
    </location>
</feature>
<keyword evidence="5" id="KW-1185">Reference proteome</keyword>
<dbReference type="eggNOG" id="arCOG09162">
    <property type="taxonomic scope" value="Archaea"/>
</dbReference>
<dbReference type="HOGENOM" id="CLU_200886_0_0_2"/>
<dbReference type="Proteomes" id="UP000003861">
    <property type="component" value="Unassembled WGS sequence"/>
</dbReference>
<keyword evidence="1" id="KW-1133">Transmembrane helix</keyword>
<gene>
    <name evidence="3" type="ORF">HLRTI_000243</name>
    <name evidence="2" type="ORF">HTIA_1404</name>
</gene>
<reference evidence="3 4" key="1">
    <citation type="journal article" date="2011" name="J. Bacteriol.">
        <title>Genome sequence of Halorhabdus tiamatea, the first archaeon isolated from a deep-sea anoxic brine lake.</title>
        <authorList>
            <person name="Antunes A."/>
            <person name="Alam I."/>
            <person name="Bajic V.B."/>
            <person name="Stingl U."/>
        </authorList>
    </citation>
    <scope>NUCLEOTIDE SEQUENCE [LARGE SCALE GENOMIC DNA]</scope>
    <source>
        <strain evidence="3 4">SARL4B</strain>
    </source>
</reference>
<evidence type="ECO:0000313" key="5">
    <source>
        <dbReference type="Proteomes" id="UP000015381"/>
    </source>
</evidence>
<dbReference type="EMBL" id="AFNT02000002">
    <property type="protein sequence ID" value="ERJ07520.1"/>
    <property type="molecule type" value="Genomic_DNA"/>
</dbReference>
<evidence type="ECO:0000313" key="4">
    <source>
        <dbReference type="Proteomes" id="UP000003861"/>
    </source>
</evidence>
<organism evidence="3 4">
    <name type="scientific">Halorhabdus tiamatea SARL4B</name>
    <dbReference type="NCBI Taxonomy" id="1033806"/>
    <lineage>
        <taxon>Archaea</taxon>
        <taxon>Methanobacteriati</taxon>
        <taxon>Methanobacteriota</taxon>
        <taxon>Stenosarchaea group</taxon>
        <taxon>Halobacteria</taxon>
        <taxon>Halobacteriales</taxon>
        <taxon>Haloarculaceae</taxon>
        <taxon>Halorhabdus</taxon>
    </lineage>
</organism>
<dbReference type="KEGG" id="hti:HTIA_1404"/>
<evidence type="ECO:0000313" key="2">
    <source>
        <dbReference type="EMBL" id="CCQ33532.1"/>
    </source>
</evidence>
<dbReference type="Proteomes" id="UP000015381">
    <property type="component" value="Chromosome I"/>
</dbReference>
<keyword evidence="1" id="KW-0812">Transmembrane</keyword>
<accession>F7PJZ1</accession>
<name>F7PJZ1_9EURY</name>
<dbReference type="InterPro" id="IPR055957">
    <property type="entry name" value="DUF7535"/>
</dbReference>
<protein>
    <submittedName>
        <fullName evidence="3">Uncharacterized protein</fullName>
    </submittedName>
</protein>
<evidence type="ECO:0000256" key="1">
    <source>
        <dbReference type="SAM" id="Phobius"/>
    </source>
</evidence>
<dbReference type="RefSeq" id="WP_008526144.1">
    <property type="nucleotide sequence ID" value="NC_021921.1"/>
</dbReference>
<reference evidence="3 4" key="2">
    <citation type="journal article" date="2013" name="PLoS ONE">
        <title>INDIGO - INtegrated Data Warehouse of MIcrobial GenOmes with Examples from the Red Sea Extremophiles.</title>
        <authorList>
            <person name="Alam I."/>
            <person name="Antunes A."/>
            <person name="Kamau A.A."/>
            <person name="Ba Alawi W."/>
            <person name="Kalkatawi M."/>
            <person name="Stingl U."/>
            <person name="Bajic V.B."/>
        </authorList>
    </citation>
    <scope>NUCLEOTIDE SEQUENCE [LARGE SCALE GENOMIC DNA]</scope>
    <source>
        <strain evidence="3 4">SARL4B</strain>
    </source>
</reference>
<evidence type="ECO:0000313" key="3">
    <source>
        <dbReference type="EMBL" id="ERJ07520.1"/>
    </source>
</evidence>
<dbReference type="OrthoDB" id="238648at2157"/>
<dbReference type="Pfam" id="PF24379">
    <property type="entry name" value="DUF7535"/>
    <property type="match status" value="1"/>
</dbReference>
<sequence>MSTSEDDGAIEEALRTVTPLTTEGPNLQMNVVGYLVMLPILFLLLPLLPFAVLYLILSKGAKALRG</sequence>
<reference evidence="2 5" key="3">
    <citation type="journal article" date="2014" name="Environ. Microbiol.">
        <title>Halorhabdus tiamatea: proteogenomics and glycosidase activity measurements identify the first cultivated euryarchaeon from a deep-sea anoxic brine lake as potential polysaccharide degrader.</title>
        <authorList>
            <person name="Werner J."/>
            <person name="Ferrer M."/>
            <person name="Michel G."/>
            <person name="Mann A.J."/>
            <person name="Huang S."/>
            <person name="Juarez S."/>
            <person name="Ciordia S."/>
            <person name="Albar J.P."/>
            <person name="Alcaide M."/>
            <person name="La Cono V."/>
            <person name="Yakimov M.M."/>
            <person name="Antunes A."/>
            <person name="Taborda M."/>
            <person name="Da Costa M.S."/>
            <person name="Amann R.I."/>
            <person name="Gloeckner F.O."/>
            <person name="Golyshina O.V."/>
            <person name="Golyshin P.N."/>
            <person name="Teeling H."/>
        </authorList>
    </citation>
    <scope>NUCLEOTIDE SEQUENCE [LARGE SCALE GENOMIC DNA]</scope>
    <source>
        <strain evidence="5">SARL4B</strain>
        <strain evidence="2">Type strain: SARL4B</strain>
    </source>
</reference>
<dbReference type="EMBL" id="HF571520">
    <property type="protein sequence ID" value="CCQ33532.1"/>
    <property type="molecule type" value="Genomic_DNA"/>
</dbReference>
<dbReference type="AlphaFoldDB" id="F7PJZ1"/>
<dbReference type="GeneID" id="23800043"/>
<proteinExistence type="predicted"/>